<evidence type="ECO:0000313" key="3">
    <source>
        <dbReference type="Proteomes" id="UP000297641"/>
    </source>
</evidence>
<evidence type="ECO:0008006" key="4">
    <source>
        <dbReference type="Google" id="ProtNLM"/>
    </source>
</evidence>
<evidence type="ECO:0000313" key="2">
    <source>
        <dbReference type="EMBL" id="TGL07249.1"/>
    </source>
</evidence>
<dbReference type="Proteomes" id="UP000297641">
    <property type="component" value="Unassembled WGS sequence"/>
</dbReference>
<reference evidence="2 3" key="1">
    <citation type="journal article" date="2019" name="PLoS Negl. Trop. Dis.">
        <title>Revisiting the worldwide diversity of Leptospira species in the environment.</title>
        <authorList>
            <person name="Vincent A.T."/>
            <person name="Schiettekatte O."/>
            <person name="Bourhy P."/>
            <person name="Veyrier F.J."/>
            <person name="Picardeau M."/>
        </authorList>
    </citation>
    <scope>NUCLEOTIDE SEQUENCE [LARGE SCALE GENOMIC DNA]</scope>
    <source>
        <strain evidence="2 3">201800273</strain>
    </source>
</reference>
<dbReference type="RefSeq" id="WP_135770557.1">
    <property type="nucleotide sequence ID" value="NZ_RQFT01000007.1"/>
</dbReference>
<feature type="signal peptide" evidence="1">
    <location>
        <begin position="1"/>
        <end position="21"/>
    </location>
</feature>
<keyword evidence="1" id="KW-0732">Signal</keyword>
<dbReference type="EMBL" id="RQFT01000007">
    <property type="protein sequence ID" value="TGL07249.1"/>
    <property type="molecule type" value="Genomic_DNA"/>
</dbReference>
<comment type="caution">
    <text evidence="2">The sequence shown here is derived from an EMBL/GenBank/DDBJ whole genome shotgun (WGS) entry which is preliminary data.</text>
</comment>
<evidence type="ECO:0000256" key="1">
    <source>
        <dbReference type="SAM" id="SignalP"/>
    </source>
</evidence>
<name>A0A7I0HTJ6_9LEPT</name>
<proteinExistence type="predicted"/>
<accession>A0A7I0HTJ6</accession>
<dbReference type="AlphaFoldDB" id="A0A7I0HTJ6"/>
<organism evidence="2 3">
    <name type="scientific">Leptospira bouyouniensis</name>
    <dbReference type="NCBI Taxonomy" id="2484911"/>
    <lineage>
        <taxon>Bacteria</taxon>
        <taxon>Pseudomonadati</taxon>
        <taxon>Spirochaetota</taxon>
        <taxon>Spirochaetia</taxon>
        <taxon>Leptospirales</taxon>
        <taxon>Leptospiraceae</taxon>
        <taxon>Leptospira</taxon>
    </lineage>
</organism>
<sequence length="174" mass="20680">MNSKWINFFIYGILLFSLHCAAFPDPVTSKYRNLKLTNEKKFKILFTGFYRYEQEKDIILENIKKQGIVEDPSSPLVLEIILQKKDPKYQFPLLHKIQFLLTFFTGGIFPSHIRSEQSLTFRYSKSDSILFENEYSVGMDQWRGIPVILLMITHWPNRIYKEQLVETTKLEFVE</sequence>
<feature type="chain" id="PRO_5028879310" description="Lipoprotein" evidence="1">
    <location>
        <begin position="22"/>
        <end position="174"/>
    </location>
</feature>
<gene>
    <name evidence="2" type="ORF">EHQ43_07480</name>
</gene>
<protein>
    <recommendedName>
        <fullName evidence="4">Lipoprotein</fullName>
    </recommendedName>
</protein>